<dbReference type="GO" id="GO:0008237">
    <property type="term" value="F:metallopeptidase activity"/>
    <property type="evidence" value="ECO:0007669"/>
    <property type="project" value="InterPro"/>
</dbReference>
<reference evidence="1" key="1">
    <citation type="journal article" date="2014" name="Front. Microbiol.">
        <title>High frequency of phylogenetically diverse reductive dehalogenase-homologous genes in deep subseafloor sedimentary metagenomes.</title>
        <authorList>
            <person name="Kawai M."/>
            <person name="Futagami T."/>
            <person name="Toyoda A."/>
            <person name="Takaki Y."/>
            <person name="Nishi S."/>
            <person name="Hori S."/>
            <person name="Arai W."/>
            <person name="Tsubouchi T."/>
            <person name="Morono Y."/>
            <person name="Uchiyama I."/>
            <person name="Ito T."/>
            <person name="Fujiyama A."/>
            <person name="Inagaki F."/>
            <person name="Takami H."/>
        </authorList>
    </citation>
    <scope>NUCLEOTIDE SEQUENCE</scope>
    <source>
        <strain evidence="1">Expedition CK06-06</strain>
    </source>
</reference>
<evidence type="ECO:0000313" key="1">
    <source>
        <dbReference type="EMBL" id="GAH40132.1"/>
    </source>
</evidence>
<proteinExistence type="predicted"/>
<comment type="caution">
    <text evidence="1">The sequence shown here is derived from an EMBL/GenBank/DDBJ whole genome shotgun (WGS) entry which is preliminary data.</text>
</comment>
<dbReference type="Gene3D" id="3.40.390.10">
    <property type="entry name" value="Collagenase (Catalytic Domain)"/>
    <property type="match status" value="1"/>
</dbReference>
<gene>
    <name evidence="1" type="ORF">S03H2_13835</name>
</gene>
<accession>X1F5B5</accession>
<dbReference type="SUPFAM" id="SSF55486">
    <property type="entry name" value="Metalloproteases ('zincins'), catalytic domain"/>
    <property type="match status" value="1"/>
</dbReference>
<dbReference type="AlphaFoldDB" id="X1F5B5"/>
<feature type="non-terminal residue" evidence="1">
    <location>
        <position position="1"/>
    </location>
</feature>
<name>X1F5B5_9ZZZZ</name>
<protein>
    <submittedName>
        <fullName evidence="1">Uncharacterized protein</fullName>
    </submittedName>
</protein>
<dbReference type="EMBL" id="BARU01007018">
    <property type="protein sequence ID" value="GAH40132.1"/>
    <property type="molecule type" value="Genomic_DNA"/>
</dbReference>
<dbReference type="InterPro" id="IPR024079">
    <property type="entry name" value="MetalloPept_cat_dom_sf"/>
</dbReference>
<sequence>KSPLVVHGLYPIGHYRLKDRPTVMNYEHLSEIFAKYGWNRFNCPYVLVIITMNSKKGRLGSGARPFNRGFNSGGGLVCMPSYAMDDIPWFQSSLQHELGHSFGLVHVDSYGYDQKKNKSIMSYNNDLRWKGFRPPKKPGILIPEDLRALAKNKKVFPNFYFDPATDIPSDYKIHKIAIRLELPGKFPGQKDYQIKVETDSGETNDSSISNIVHNMIKPKDSGFNTHRMWHSQITETGWVSATLTFPVPVTLCKVAVHSQHSGKYHMAHELRIQAKQQGGFVDVCQEPLTSADAYVSFPKHKSAVWRFFFRAGSSKQVVIRGLRFFSSPTNEIFCPTYPYMEPRSENNGKKAG</sequence>
<organism evidence="1">
    <name type="scientific">marine sediment metagenome</name>
    <dbReference type="NCBI Taxonomy" id="412755"/>
    <lineage>
        <taxon>unclassified sequences</taxon>
        <taxon>metagenomes</taxon>
        <taxon>ecological metagenomes</taxon>
    </lineage>
</organism>